<keyword evidence="2" id="KW-1185">Reference proteome</keyword>
<dbReference type="EMBL" id="JACONT010000006">
    <property type="protein sequence ID" value="MBC3940923.1"/>
    <property type="molecule type" value="Genomic_DNA"/>
</dbReference>
<dbReference type="RefSeq" id="WP_187502705.1">
    <property type="nucleotide sequence ID" value="NZ_CP162536.1"/>
</dbReference>
<name>A0ABR7AKE3_9SPHN</name>
<evidence type="ECO:0008006" key="3">
    <source>
        <dbReference type="Google" id="ProtNLM"/>
    </source>
</evidence>
<sequence length="116" mass="12767">MMISASHNDAREAPVFSQSINCSPMREQRGYPIEIWRMVGMQTAFEILGGKGRLASALGITVRSLNYKLNAERGVSNLDLTLAASTLETRGKKMLDHARKLRDGIEPQAKCMGTAE</sequence>
<accession>A0ABR7AKE3</accession>
<organism evidence="1 2">
    <name type="scientific">Sphingomonas albertensis</name>
    <dbReference type="NCBI Taxonomy" id="2762591"/>
    <lineage>
        <taxon>Bacteria</taxon>
        <taxon>Pseudomonadati</taxon>
        <taxon>Pseudomonadota</taxon>
        <taxon>Alphaproteobacteria</taxon>
        <taxon>Sphingomonadales</taxon>
        <taxon>Sphingomonadaceae</taxon>
        <taxon>Sphingomonas</taxon>
    </lineage>
</organism>
<evidence type="ECO:0000313" key="1">
    <source>
        <dbReference type="EMBL" id="MBC3940923.1"/>
    </source>
</evidence>
<comment type="caution">
    <text evidence="1">The sequence shown here is derived from an EMBL/GenBank/DDBJ whole genome shotgun (WGS) entry which is preliminary data.</text>
</comment>
<evidence type="ECO:0000313" key="2">
    <source>
        <dbReference type="Proteomes" id="UP000597613"/>
    </source>
</evidence>
<reference evidence="1 2" key="1">
    <citation type="submission" date="2020-08" db="EMBL/GenBank/DDBJ databases">
        <title>Putative novel bacterial strains isolated from necrotic wheat leaf tissues caused by Xanthomonas translucens.</title>
        <authorList>
            <person name="Tambong J.T."/>
        </authorList>
    </citation>
    <scope>NUCLEOTIDE SEQUENCE [LARGE SCALE GENOMIC DNA]</scope>
    <source>
        <strain evidence="2">DOAB 1063</strain>
    </source>
</reference>
<gene>
    <name evidence="1" type="ORF">H8S47_04400</name>
</gene>
<protein>
    <recommendedName>
        <fullName evidence="3">DNA binding HTH domain-containing protein</fullName>
    </recommendedName>
</protein>
<proteinExistence type="predicted"/>
<dbReference type="Proteomes" id="UP000597613">
    <property type="component" value="Unassembled WGS sequence"/>
</dbReference>